<dbReference type="PANTHER" id="PTHR22946:SF9">
    <property type="entry name" value="POLYKETIDE TRANSFERASE AF380"/>
    <property type="match status" value="1"/>
</dbReference>
<dbReference type="Gene3D" id="2.60.120.260">
    <property type="entry name" value="Galactose-binding domain-like"/>
    <property type="match status" value="1"/>
</dbReference>
<reference evidence="5 6" key="1">
    <citation type="submission" date="2024-10" db="EMBL/GenBank/DDBJ databases">
        <title>The Natural Products Discovery Center: Release of the First 8490 Sequenced Strains for Exploring Actinobacteria Biosynthetic Diversity.</title>
        <authorList>
            <person name="Kalkreuter E."/>
            <person name="Kautsar S.A."/>
            <person name="Yang D."/>
            <person name="Bader C.D."/>
            <person name="Teijaro C.N."/>
            <person name="Fluegel L."/>
            <person name="Davis C.M."/>
            <person name="Simpson J.R."/>
            <person name="Lauterbach L."/>
            <person name="Steele A.D."/>
            <person name="Gui C."/>
            <person name="Meng S."/>
            <person name="Li G."/>
            <person name="Viehrig K."/>
            <person name="Ye F."/>
            <person name="Su P."/>
            <person name="Kiefer A.F."/>
            <person name="Nichols A."/>
            <person name="Cepeda A.J."/>
            <person name="Yan W."/>
            <person name="Fan B."/>
            <person name="Jiang Y."/>
            <person name="Adhikari A."/>
            <person name="Zheng C.-J."/>
            <person name="Schuster L."/>
            <person name="Cowan T.M."/>
            <person name="Smanski M.J."/>
            <person name="Chevrette M.G."/>
            <person name="De Carvalho L.P.S."/>
            <person name="Shen B."/>
        </authorList>
    </citation>
    <scope>NUCLEOTIDE SEQUENCE [LARGE SCALE GENOMIC DNA]</scope>
    <source>
        <strain evidence="5 6">NPDC049639</strain>
    </source>
</reference>
<dbReference type="SUPFAM" id="SSF49785">
    <property type="entry name" value="Galactose-binding domain-like"/>
    <property type="match status" value="1"/>
</dbReference>
<dbReference type="EMBL" id="JBITLV010000003">
    <property type="protein sequence ID" value="MFI7587618.1"/>
    <property type="molecule type" value="Genomic_DNA"/>
</dbReference>
<comment type="caution">
    <text evidence="5">The sequence shown here is derived from an EMBL/GenBank/DDBJ whole genome shotgun (WGS) entry which is preliminary data.</text>
</comment>
<organism evidence="5 6">
    <name type="scientific">Spongisporangium articulatum</name>
    <dbReference type="NCBI Taxonomy" id="3362603"/>
    <lineage>
        <taxon>Bacteria</taxon>
        <taxon>Bacillati</taxon>
        <taxon>Actinomycetota</taxon>
        <taxon>Actinomycetes</taxon>
        <taxon>Kineosporiales</taxon>
        <taxon>Kineosporiaceae</taxon>
        <taxon>Spongisporangium</taxon>
    </lineage>
</organism>
<keyword evidence="2 5" id="KW-0378">Hydrolase</keyword>
<dbReference type="RefSeq" id="WP_398279643.1">
    <property type="nucleotide sequence ID" value="NZ_JBITLV010000003.1"/>
</dbReference>
<evidence type="ECO:0000313" key="5">
    <source>
        <dbReference type="EMBL" id="MFI7587618.1"/>
    </source>
</evidence>
<feature type="chain" id="PRO_5045931079" evidence="3">
    <location>
        <begin position="33"/>
        <end position="554"/>
    </location>
</feature>
<evidence type="ECO:0000256" key="1">
    <source>
        <dbReference type="ARBA" id="ARBA00008645"/>
    </source>
</evidence>
<dbReference type="Gene3D" id="3.40.50.1820">
    <property type="entry name" value="alpha/beta hydrolase"/>
    <property type="match status" value="1"/>
</dbReference>
<evidence type="ECO:0000256" key="3">
    <source>
        <dbReference type="SAM" id="SignalP"/>
    </source>
</evidence>
<feature type="signal peptide" evidence="3">
    <location>
        <begin position="1"/>
        <end position="32"/>
    </location>
</feature>
<protein>
    <submittedName>
        <fullName evidence="5">CocE/NonD family hydrolase</fullName>
    </submittedName>
</protein>
<dbReference type="GO" id="GO:0016787">
    <property type="term" value="F:hydrolase activity"/>
    <property type="evidence" value="ECO:0007669"/>
    <property type="project" value="UniProtKB-KW"/>
</dbReference>
<name>A0ABW8ANP8_9ACTN</name>
<dbReference type="InterPro" id="IPR029058">
    <property type="entry name" value="AB_hydrolase_fold"/>
</dbReference>
<keyword evidence="3" id="KW-0732">Signal</keyword>
<dbReference type="Proteomes" id="UP001612915">
    <property type="component" value="Unassembled WGS sequence"/>
</dbReference>
<evidence type="ECO:0000259" key="4">
    <source>
        <dbReference type="SMART" id="SM00939"/>
    </source>
</evidence>
<dbReference type="InterPro" id="IPR013736">
    <property type="entry name" value="Xaa-Pro_dipept_C"/>
</dbReference>
<sequence>MSRRIARAAVAVLVGAALAVTGLSGPASPAQAAPELPPVYKTVSKTYKMTMRDGIVLTALVVVPKGVTGKQPLVLIPSAWGGEKGQMQVAAGVLAKRGMIAINYATRGFKESQGQVELAGPNDIHDVSDLIDWAGKNVNADTNKVGMFGLSYGAGLSLLASAYEPRLKAVGSLEGFSDLPRTATPNGTRATVLIAGLWFGAVIAGKLSPELKTGFQALLTGKEPKGTEIADALASLKTRSPLFMTDAINKNHPAVYLATSWNDIAYGTDQMTEFYNKLTVPKRLEIRPGDHVINEVPGAIGVGPATVEYDHLYDWMQTYLMGQPTSVTTAPPVWIKPRSSGAKPANETYPNLAAMTTGTQTLTLTAPTGLVQPTGGMTTGAATSWTTTLKAGGDVAGGLGAPIAGFAQEALTGRPPSDLLWATDRSKAALWVGPKQASPLVLRGDTTVSFTIVPSATRGTLVAYLYDSDAGAPGGTGYLISHRPYTFKNVKAGQPLRISFPLQPTAYNVPAGHRLAVGLSTGDPVYASENPKGSTIRLVSSAATPLTVTSQLGK</sequence>
<proteinExistence type="inferred from homology"/>
<dbReference type="InterPro" id="IPR008979">
    <property type="entry name" value="Galactose-bd-like_sf"/>
</dbReference>
<gene>
    <name evidence="5" type="ORF">ACIB24_11140</name>
</gene>
<dbReference type="InterPro" id="IPR050261">
    <property type="entry name" value="FrsA_esterase"/>
</dbReference>
<evidence type="ECO:0000256" key="2">
    <source>
        <dbReference type="ARBA" id="ARBA00022801"/>
    </source>
</evidence>
<keyword evidence="6" id="KW-1185">Reference proteome</keyword>
<feature type="domain" description="Xaa-Pro dipeptidyl-peptidase C-terminal" evidence="4">
    <location>
        <begin position="313"/>
        <end position="547"/>
    </location>
</feature>
<dbReference type="InterPro" id="IPR000383">
    <property type="entry name" value="Xaa-Pro-like_dom"/>
</dbReference>
<dbReference type="PANTHER" id="PTHR22946">
    <property type="entry name" value="DIENELACTONE HYDROLASE DOMAIN-CONTAINING PROTEIN-RELATED"/>
    <property type="match status" value="1"/>
</dbReference>
<dbReference type="Pfam" id="PF08530">
    <property type="entry name" value="PepX_C"/>
    <property type="match status" value="1"/>
</dbReference>
<dbReference type="SUPFAM" id="SSF53474">
    <property type="entry name" value="alpha/beta-Hydrolases"/>
    <property type="match status" value="1"/>
</dbReference>
<comment type="similarity">
    <text evidence="1">Belongs to the AB hydrolase superfamily.</text>
</comment>
<dbReference type="Pfam" id="PF02129">
    <property type="entry name" value="Peptidase_S15"/>
    <property type="match status" value="1"/>
</dbReference>
<dbReference type="SMART" id="SM00939">
    <property type="entry name" value="PepX_C"/>
    <property type="match status" value="1"/>
</dbReference>
<accession>A0ABW8ANP8</accession>
<evidence type="ECO:0000313" key="6">
    <source>
        <dbReference type="Proteomes" id="UP001612915"/>
    </source>
</evidence>